<dbReference type="STRING" id="1314781.A0A165KAL2"/>
<dbReference type="Pfam" id="PF21127">
    <property type="entry name" value="ATG1-like_MIT2"/>
    <property type="match status" value="1"/>
</dbReference>
<evidence type="ECO:0000313" key="2">
    <source>
        <dbReference type="EMBL" id="KZV96053.1"/>
    </source>
</evidence>
<sequence>ECEKLYEESLWCLYALRDDMLEGGKPFMEQDRKTITDWITRTKLRLVRCRNRMGMDQNARLTDARADANLDEAFRQPAPWDVSAQ</sequence>
<keyword evidence="3" id="KW-1185">Reference proteome</keyword>
<protein>
    <recommendedName>
        <fullName evidence="1">ATG1-like MIT domain-containing protein</fullName>
    </recommendedName>
</protein>
<gene>
    <name evidence="2" type="ORF">EXIGLDRAFT_609770</name>
</gene>
<accession>A0A165KAL2</accession>
<dbReference type="OrthoDB" id="346907at2759"/>
<reference evidence="2 3" key="1">
    <citation type="journal article" date="2016" name="Mol. Biol. Evol.">
        <title>Comparative Genomics of Early-Diverging Mushroom-Forming Fungi Provides Insights into the Origins of Lignocellulose Decay Capabilities.</title>
        <authorList>
            <person name="Nagy L.G."/>
            <person name="Riley R."/>
            <person name="Tritt A."/>
            <person name="Adam C."/>
            <person name="Daum C."/>
            <person name="Floudas D."/>
            <person name="Sun H."/>
            <person name="Yadav J.S."/>
            <person name="Pangilinan J."/>
            <person name="Larsson K.H."/>
            <person name="Matsuura K."/>
            <person name="Barry K."/>
            <person name="Labutti K."/>
            <person name="Kuo R."/>
            <person name="Ohm R.A."/>
            <person name="Bhattacharya S.S."/>
            <person name="Shirouzu T."/>
            <person name="Yoshinaga Y."/>
            <person name="Martin F.M."/>
            <person name="Grigoriev I.V."/>
            <person name="Hibbett D.S."/>
        </authorList>
    </citation>
    <scope>NUCLEOTIDE SEQUENCE [LARGE SCALE GENOMIC DNA]</scope>
    <source>
        <strain evidence="2 3">HHB12029</strain>
    </source>
</reference>
<dbReference type="AlphaFoldDB" id="A0A165KAL2"/>
<dbReference type="InParanoid" id="A0A165KAL2"/>
<name>A0A165KAL2_EXIGL</name>
<proteinExistence type="predicted"/>
<organism evidence="2 3">
    <name type="scientific">Exidia glandulosa HHB12029</name>
    <dbReference type="NCBI Taxonomy" id="1314781"/>
    <lineage>
        <taxon>Eukaryota</taxon>
        <taxon>Fungi</taxon>
        <taxon>Dikarya</taxon>
        <taxon>Basidiomycota</taxon>
        <taxon>Agaricomycotina</taxon>
        <taxon>Agaricomycetes</taxon>
        <taxon>Auriculariales</taxon>
        <taxon>Exidiaceae</taxon>
        <taxon>Exidia</taxon>
    </lineage>
</organism>
<evidence type="ECO:0000313" key="3">
    <source>
        <dbReference type="Proteomes" id="UP000077266"/>
    </source>
</evidence>
<evidence type="ECO:0000259" key="1">
    <source>
        <dbReference type="Pfam" id="PF21127"/>
    </source>
</evidence>
<feature type="domain" description="ATG1-like MIT" evidence="1">
    <location>
        <begin position="1"/>
        <end position="53"/>
    </location>
</feature>
<feature type="non-terminal residue" evidence="2">
    <location>
        <position position="1"/>
    </location>
</feature>
<dbReference type="Proteomes" id="UP000077266">
    <property type="component" value="Unassembled WGS sequence"/>
</dbReference>
<dbReference type="InterPro" id="IPR048941">
    <property type="entry name" value="ATG1-like_MIT2"/>
</dbReference>
<dbReference type="EMBL" id="KV425948">
    <property type="protein sequence ID" value="KZV96053.1"/>
    <property type="molecule type" value="Genomic_DNA"/>
</dbReference>